<dbReference type="InterPro" id="IPR012341">
    <property type="entry name" value="6hp_glycosidase-like_sf"/>
</dbReference>
<reference evidence="4" key="1">
    <citation type="submission" date="2021-02" db="EMBL/GenBank/DDBJ databases">
        <authorList>
            <person name="Nowell W R."/>
        </authorList>
    </citation>
    <scope>NUCLEOTIDE SEQUENCE</scope>
</reference>
<evidence type="ECO:0000313" key="5">
    <source>
        <dbReference type="Proteomes" id="UP000682733"/>
    </source>
</evidence>
<dbReference type="PANTHER" id="PTHR12654">
    <property type="entry name" value="BILE ACID BETA-GLUCOSIDASE-RELATED"/>
    <property type="match status" value="1"/>
</dbReference>
<feature type="domain" description="Glycosyl-hydrolase family 116 catalytic region" evidence="1">
    <location>
        <begin position="131"/>
        <end position="479"/>
    </location>
</feature>
<dbReference type="SUPFAM" id="SSF48208">
    <property type="entry name" value="Six-hairpin glycosidases"/>
    <property type="match status" value="1"/>
</dbReference>
<dbReference type="Gene3D" id="1.50.10.10">
    <property type="match status" value="1"/>
</dbReference>
<gene>
    <name evidence="3" type="ORF">OVA965_LOCUS26499</name>
    <name evidence="4" type="ORF">TMI583_LOCUS27242</name>
</gene>
<feature type="non-terminal residue" evidence="4">
    <location>
        <position position="479"/>
    </location>
</feature>
<dbReference type="GO" id="GO:0008422">
    <property type="term" value="F:beta-glucosidase activity"/>
    <property type="evidence" value="ECO:0007669"/>
    <property type="project" value="TreeGrafter"/>
</dbReference>
<accession>A0A8S2PQ71</accession>
<proteinExistence type="predicted"/>
<evidence type="ECO:0008006" key="6">
    <source>
        <dbReference type="Google" id="ProtNLM"/>
    </source>
</evidence>
<comment type="caution">
    <text evidence="4">The sequence shown here is derived from an EMBL/GenBank/DDBJ whole genome shotgun (WGS) entry which is preliminary data.</text>
</comment>
<protein>
    <recommendedName>
        <fullName evidence="6">Non-lysosomal glucosylceramidase</fullName>
    </recommendedName>
</protein>
<sequence>PDNNVTVRTNFNPDSEQDGQSIWLDFADDGKLKETERESISIPGVLGSASCVCVHTTVEPRSMKETEFVLAWHMPVIKFGLAQQLYKRTLPAWYRSTLFNELYFVSDGGTVWLDVSDVVDDTLAVHIRKYGRFAYLEGHEYRMYNTYDVHFYASFALIQLWPELELSIQYDFASTIPKETLDTRLYLFEGNMSSVKSINCVPHDLGDPEPWLVYNAYIAHDTGTWKDLNIKYILQIYRDYIYTNNKQFLIDLWPTIKLATDKVKSQDTDNDGIIDNGGFADQTYDAWKATGASAYCGGLHIAALRAAFEMACIMNDQNAANEYEAWLSKAKQSYNDKLWNGKYYDYDSSTSRYHDSIMTDQLAGFWYLRLCGHHYEDFEKDKVLSSLETIFKTNVMGVGNGLIGAVNGTTKDGQIETASMQSEEIWTGVTYGLSATMIMENLVNEAFLTSEGIYNTCYNVVGLAFQTPEALMHDGRFRS</sequence>
<evidence type="ECO:0000313" key="4">
    <source>
        <dbReference type="EMBL" id="CAF4063077.1"/>
    </source>
</evidence>
<dbReference type="AlphaFoldDB" id="A0A8S2PQ71"/>
<name>A0A8S2PQ71_9BILA</name>
<dbReference type="InterPro" id="IPR052566">
    <property type="entry name" value="Non-lysos_glucosylceramidase"/>
</dbReference>
<evidence type="ECO:0000259" key="2">
    <source>
        <dbReference type="Pfam" id="PF12215"/>
    </source>
</evidence>
<organism evidence="4 5">
    <name type="scientific">Didymodactylos carnosus</name>
    <dbReference type="NCBI Taxonomy" id="1234261"/>
    <lineage>
        <taxon>Eukaryota</taxon>
        <taxon>Metazoa</taxon>
        <taxon>Spiralia</taxon>
        <taxon>Gnathifera</taxon>
        <taxon>Rotifera</taxon>
        <taxon>Eurotatoria</taxon>
        <taxon>Bdelloidea</taxon>
        <taxon>Philodinida</taxon>
        <taxon>Philodinidae</taxon>
        <taxon>Didymodactylos</taxon>
    </lineage>
</organism>
<dbReference type="InterPro" id="IPR008928">
    <property type="entry name" value="6-hairpin_glycosidase_sf"/>
</dbReference>
<dbReference type="GO" id="GO:0005975">
    <property type="term" value="P:carbohydrate metabolic process"/>
    <property type="evidence" value="ECO:0007669"/>
    <property type="project" value="InterPro"/>
</dbReference>
<dbReference type="Pfam" id="PF04685">
    <property type="entry name" value="DUF608"/>
    <property type="match status" value="1"/>
</dbReference>
<feature type="domain" description="Glycosyl-hydrolase family 116 N-terminal" evidence="2">
    <location>
        <begin position="3"/>
        <end position="92"/>
    </location>
</feature>
<evidence type="ECO:0000313" key="3">
    <source>
        <dbReference type="EMBL" id="CAF1256036.1"/>
    </source>
</evidence>
<dbReference type="Pfam" id="PF12215">
    <property type="entry name" value="Glyco_hydr_116N"/>
    <property type="match status" value="1"/>
</dbReference>
<evidence type="ECO:0000259" key="1">
    <source>
        <dbReference type="Pfam" id="PF04685"/>
    </source>
</evidence>
<dbReference type="EMBL" id="CAJOBA010038571">
    <property type="protein sequence ID" value="CAF4063077.1"/>
    <property type="molecule type" value="Genomic_DNA"/>
</dbReference>
<dbReference type="EMBL" id="CAJNOK010017015">
    <property type="protein sequence ID" value="CAF1256036.1"/>
    <property type="molecule type" value="Genomic_DNA"/>
</dbReference>
<dbReference type="PANTHER" id="PTHR12654:SF0">
    <property type="entry name" value="NON-LYSOSOMAL GLUCOSYLCERAMIDASE"/>
    <property type="match status" value="1"/>
</dbReference>
<dbReference type="Proteomes" id="UP000682733">
    <property type="component" value="Unassembled WGS sequence"/>
</dbReference>
<dbReference type="InterPro" id="IPR006775">
    <property type="entry name" value="GH116_catalytic"/>
</dbReference>
<dbReference type="InterPro" id="IPR024462">
    <property type="entry name" value="GH116_N"/>
</dbReference>
<dbReference type="Proteomes" id="UP000677228">
    <property type="component" value="Unassembled WGS sequence"/>
</dbReference>
<feature type="non-terminal residue" evidence="4">
    <location>
        <position position="1"/>
    </location>
</feature>